<dbReference type="AlphaFoldDB" id="A0A2C7A111"/>
<proteinExistence type="predicted"/>
<protein>
    <submittedName>
        <fullName evidence="1">Uncharacterized protein</fullName>
    </submittedName>
</protein>
<name>A0A2C7A111_9PROT</name>
<evidence type="ECO:0000313" key="1">
    <source>
        <dbReference type="EMBL" id="PHK93738.1"/>
    </source>
</evidence>
<dbReference type="RefSeq" id="WP_099096784.1">
    <property type="nucleotide sequence ID" value="NZ_PDNU01000037.1"/>
</dbReference>
<dbReference type="EMBL" id="PDNU01000037">
    <property type="protein sequence ID" value="PHK93738.1"/>
    <property type="molecule type" value="Genomic_DNA"/>
</dbReference>
<organism evidence="1 2">
    <name type="scientific">Teichococcus rhizosphaerae</name>
    <dbReference type="NCBI Taxonomy" id="1335062"/>
    <lineage>
        <taxon>Bacteria</taxon>
        <taxon>Pseudomonadati</taxon>
        <taxon>Pseudomonadota</taxon>
        <taxon>Alphaproteobacteria</taxon>
        <taxon>Acetobacterales</taxon>
        <taxon>Roseomonadaceae</taxon>
        <taxon>Roseomonas</taxon>
    </lineage>
</organism>
<sequence length="248" mass="26468">MPLPSTPRFVAPHFIETEGCSDMAGPVQRACAFTTAVPGWPRNAGGASHHHRCTLFSGTGRWKEGEPMRWRTESWPLSSRGPGGLLPPAAEPLVMEGQAPGLMQAIALALGAAYNPPFATEGGAEPVRCVAPAFVEMRREAGLPRIWACSHLNTLEPSSAAQPWTHLQTIFIREWPGREARARFQCELESLPFGTVIPAQAVAAPRAPRWWAATLEEAMGGALEALYGTAPAAHRLKPGLGGRGKGAA</sequence>
<gene>
    <name evidence="1" type="ORF">CR162_17280</name>
</gene>
<dbReference type="Proteomes" id="UP000223527">
    <property type="component" value="Unassembled WGS sequence"/>
</dbReference>
<accession>A0A2C7A111</accession>
<evidence type="ECO:0000313" key="2">
    <source>
        <dbReference type="Proteomes" id="UP000223527"/>
    </source>
</evidence>
<dbReference type="OrthoDB" id="7265212at2"/>
<reference evidence="1 2" key="1">
    <citation type="submission" date="2017-10" db="EMBL/GenBank/DDBJ databases">
        <authorList>
            <person name="Banno H."/>
            <person name="Chua N.-H."/>
        </authorList>
    </citation>
    <scope>NUCLEOTIDE SEQUENCE [LARGE SCALE GENOMIC DNA]</scope>
    <source>
        <strain evidence="1 2">YW11</strain>
    </source>
</reference>
<comment type="caution">
    <text evidence="1">The sequence shown here is derived from an EMBL/GenBank/DDBJ whole genome shotgun (WGS) entry which is preliminary data.</text>
</comment>
<keyword evidence="2" id="KW-1185">Reference proteome</keyword>